<sequence>MSSFGKSGYMRVLIMHKTCGGKRPKKKIYYRVHELDRAMDLQKKPSIILQLKSIVQAQKSQSLLLRDLEKEVGFVQKWNFMAVIEKYPTIFHVSGGRRAPPMVMLTEKAKKIAAEEIYTRDQMEPIVVRNLRKLLMLSIDCRLPLETVEFIESAMGLPCDFKKSLIPKYPEYFSVKDVNGRAHLQLENWDSGLAVTAREERLAREGILAAIGRSGKVRISKDEVAGLAVTAREERLAQEGILAAIGRSGKVRISKDGNFLGPFAFHLSFPVGFRPNKSYLEEVQRWQKMEFPSPYLNARRFESADPKARKRMVAVLHELLSLTMEKRMTAAQLEAFHSDYRLPARLVSISLRRRLTVDDSESEQNQLKKTSSSKKPFLSLKKPVIAQTSTPNPRSSSKDDSSSKSDSPPTNPRIKPELKRAKKKAVDSDVVVQEESAKKTGDDTKKQLFQRLWSEGDEIVILKGMIEYTAKKGSDPLADMNAFYDFIKKLLQNIFDLCRCVSTSDNESGCSPSARSPPRNATGLSLLNPASILSPFWTTSWSLPLAIFGGLPAIYEGYRPGLLTCRPSTMPCRPLEFSADILCQLVA</sequence>
<keyword evidence="6" id="KW-1185">Reference proteome</keyword>
<dbReference type="Pfam" id="PF04504">
    <property type="entry name" value="GeBP-like_DBD"/>
    <property type="match status" value="1"/>
</dbReference>
<feature type="compositionally biased region" description="Basic and acidic residues" evidence="2">
    <location>
        <begin position="414"/>
        <end position="427"/>
    </location>
</feature>
<protein>
    <submittedName>
        <fullName evidence="5">Uncharacterized protein</fullName>
    </submittedName>
</protein>
<evidence type="ECO:0000259" key="3">
    <source>
        <dbReference type="Pfam" id="PF04504"/>
    </source>
</evidence>
<evidence type="ECO:0000313" key="6">
    <source>
        <dbReference type="Proteomes" id="UP000306102"/>
    </source>
</evidence>
<evidence type="ECO:0000256" key="2">
    <source>
        <dbReference type="SAM" id="MobiDB-lite"/>
    </source>
</evidence>
<dbReference type="PANTHER" id="PTHR31476:SF11">
    <property type="entry name" value="UBIQUITIN CARBOXYL-TERMINAL HYDROLASE FAMILY PROTEIN"/>
    <property type="match status" value="1"/>
</dbReference>
<gene>
    <name evidence="5" type="ORF">TEA_012384</name>
</gene>
<dbReference type="AlphaFoldDB" id="A0A4S4DBY0"/>
<proteinExistence type="inferred from homology"/>
<dbReference type="InterPro" id="IPR045040">
    <property type="entry name" value="PORR_fam"/>
</dbReference>
<dbReference type="InterPro" id="IPR053932">
    <property type="entry name" value="GeBP-like_DBD"/>
</dbReference>
<feature type="domain" description="Glabrous enhancer-binding protein-like DBD" evidence="3">
    <location>
        <begin position="449"/>
        <end position="492"/>
    </location>
</feature>
<accession>A0A4S4DBY0</accession>
<comment type="caution">
    <text evidence="5">The sequence shown here is derived from an EMBL/GenBank/DDBJ whole genome shotgun (WGS) entry which is preliminary data.</text>
</comment>
<feature type="domain" description="PORR" evidence="4">
    <location>
        <begin position="31"/>
        <end position="348"/>
    </location>
</feature>
<dbReference type="STRING" id="542762.A0A4S4DBY0"/>
<feature type="compositionally biased region" description="Low complexity" evidence="2">
    <location>
        <begin position="367"/>
        <end position="382"/>
    </location>
</feature>
<dbReference type="Pfam" id="PF11955">
    <property type="entry name" value="PORR"/>
    <property type="match status" value="1"/>
</dbReference>
<evidence type="ECO:0000256" key="1">
    <source>
        <dbReference type="ARBA" id="ARBA00010820"/>
    </source>
</evidence>
<feature type="region of interest" description="Disordered" evidence="2">
    <location>
        <begin position="357"/>
        <end position="444"/>
    </location>
</feature>
<organism evidence="5 6">
    <name type="scientific">Camellia sinensis var. sinensis</name>
    <name type="common">China tea</name>
    <dbReference type="NCBI Taxonomy" id="542762"/>
    <lineage>
        <taxon>Eukaryota</taxon>
        <taxon>Viridiplantae</taxon>
        <taxon>Streptophyta</taxon>
        <taxon>Embryophyta</taxon>
        <taxon>Tracheophyta</taxon>
        <taxon>Spermatophyta</taxon>
        <taxon>Magnoliopsida</taxon>
        <taxon>eudicotyledons</taxon>
        <taxon>Gunneridae</taxon>
        <taxon>Pentapetalae</taxon>
        <taxon>asterids</taxon>
        <taxon>Ericales</taxon>
        <taxon>Theaceae</taxon>
        <taxon>Camellia</taxon>
    </lineage>
</organism>
<dbReference type="PANTHER" id="PTHR31476">
    <property type="entry name" value="PROTEIN WHAT'S THIS FACTOR 1 HOMOLOG, CHLOROPLASTIC"/>
    <property type="match status" value="1"/>
</dbReference>
<evidence type="ECO:0000259" key="4">
    <source>
        <dbReference type="Pfam" id="PF11955"/>
    </source>
</evidence>
<feature type="compositionally biased region" description="Basic and acidic residues" evidence="2">
    <location>
        <begin position="435"/>
        <end position="444"/>
    </location>
</feature>
<dbReference type="EMBL" id="SDRB02011796">
    <property type="protein sequence ID" value="THG00088.1"/>
    <property type="molecule type" value="Genomic_DNA"/>
</dbReference>
<comment type="similarity">
    <text evidence="1">Belongs to the GeBP family.</text>
</comment>
<evidence type="ECO:0000313" key="5">
    <source>
        <dbReference type="EMBL" id="THG00088.1"/>
    </source>
</evidence>
<dbReference type="GO" id="GO:0003723">
    <property type="term" value="F:RNA binding"/>
    <property type="evidence" value="ECO:0007669"/>
    <property type="project" value="InterPro"/>
</dbReference>
<dbReference type="Proteomes" id="UP000306102">
    <property type="component" value="Unassembled WGS sequence"/>
</dbReference>
<name>A0A4S4DBY0_CAMSN</name>
<reference evidence="5 6" key="1">
    <citation type="journal article" date="2018" name="Proc. Natl. Acad. Sci. U.S.A.">
        <title>Draft genome sequence of Camellia sinensis var. sinensis provides insights into the evolution of the tea genome and tea quality.</title>
        <authorList>
            <person name="Wei C."/>
            <person name="Yang H."/>
            <person name="Wang S."/>
            <person name="Zhao J."/>
            <person name="Liu C."/>
            <person name="Gao L."/>
            <person name="Xia E."/>
            <person name="Lu Y."/>
            <person name="Tai Y."/>
            <person name="She G."/>
            <person name="Sun J."/>
            <person name="Cao H."/>
            <person name="Tong W."/>
            <person name="Gao Q."/>
            <person name="Li Y."/>
            <person name="Deng W."/>
            <person name="Jiang X."/>
            <person name="Wang W."/>
            <person name="Chen Q."/>
            <person name="Zhang S."/>
            <person name="Li H."/>
            <person name="Wu J."/>
            <person name="Wang P."/>
            <person name="Li P."/>
            <person name="Shi C."/>
            <person name="Zheng F."/>
            <person name="Jian J."/>
            <person name="Huang B."/>
            <person name="Shan D."/>
            <person name="Shi M."/>
            <person name="Fang C."/>
            <person name="Yue Y."/>
            <person name="Li F."/>
            <person name="Li D."/>
            <person name="Wei S."/>
            <person name="Han B."/>
            <person name="Jiang C."/>
            <person name="Yin Y."/>
            <person name="Xia T."/>
            <person name="Zhang Z."/>
            <person name="Bennetzen J.L."/>
            <person name="Zhao S."/>
            <person name="Wan X."/>
        </authorList>
    </citation>
    <scope>NUCLEOTIDE SEQUENCE [LARGE SCALE GENOMIC DNA]</scope>
    <source>
        <strain evidence="6">cv. Shuchazao</strain>
        <tissue evidence="5">Leaf</tissue>
    </source>
</reference>
<dbReference type="InterPro" id="IPR021099">
    <property type="entry name" value="PORR_domain"/>
</dbReference>